<protein>
    <submittedName>
        <fullName evidence="4">Uncharacterized protein</fullName>
    </submittedName>
</protein>
<keyword evidence="1 3" id="KW-0732">Signal</keyword>
<organism evidence="4 5">
    <name type="scientific">Haloferula helveola</name>
    <dbReference type="NCBI Taxonomy" id="490095"/>
    <lineage>
        <taxon>Bacteria</taxon>
        <taxon>Pseudomonadati</taxon>
        <taxon>Verrucomicrobiota</taxon>
        <taxon>Verrucomicrobiia</taxon>
        <taxon>Verrucomicrobiales</taxon>
        <taxon>Verrucomicrobiaceae</taxon>
        <taxon>Haloferula</taxon>
    </lineage>
</organism>
<feature type="signal peptide" evidence="3">
    <location>
        <begin position="1"/>
        <end position="21"/>
    </location>
</feature>
<dbReference type="Pfam" id="PF12951">
    <property type="entry name" value="PATR"/>
    <property type="match status" value="7"/>
</dbReference>
<dbReference type="RefSeq" id="WP_338690767.1">
    <property type="nucleotide sequence ID" value="NZ_AP024702.1"/>
</dbReference>
<sequence length="2012" mass="202773">MKPHRLALLGLGLSTASFAQAPSAESRTATVSEAGPAVSGNVLTDVETVAQYSFDNPGFDEGTLLQNWTDTVGTSFPSRQVFNNNAFAGGRATGGFANGSGNQDSSHPTLVLTSPSFDLSSPIVIRFGLAGGAGAAAAPAADLASIPAASGNGGFQGLALRRLSDDAYVAWARRSGNNAAYETQTFNWQALAAIEAANPADTYVLDYIDYYHGGWGFGGVDDVTIFGVSESEVAVDNPPTVTAGAAAYGSDVPSATNPAGTLNDGFLYNPVTPTNPMPDTGFNGPDGFHNNSGNGPATLLYVLGSPILDGASNQIAVDLYGRNANQDRDNDVDIAFLDASDVVLGEVLGAAIPDGGTPHLRVTSTAAGVTDGSSIAKIRITGNDSDGTPATTNNFTLMEMRVANLQADFDHLTDTVTVTEVEGSAANVGNPVTLASGAEVTINADGSYTYDPNGAIAVAGAPVLDPVGFTIGYGGTDTSNTLTVSVVDADAVFYVDGAWAGLASGDPIADADAGTTGAQPATFGTDAFATISEALFAAHVGSTVVLNDGAYAEDIGLVGERRLRVTGTDAAQTVEIDLVVGAAGTSIEVQGTSVLLLAEPDLDSDLSLAAGSVFAPGPGNVAGVISGDGAVAVDPAGSLSLSGANTYTGGTTIVSGRAQADSLQAFGTGDVTVQPSGQAFLVSTAGAFANNFTLEGQGWTEGAGDLGALRFNTGTEVAGDITIAAAGARVVCYNGAAATLSGDLLGSGNLEFNYEANATANGTLSFTGDASTFTGEFYVANGTLVSDSTFGADLYVGDSGTLSGSGTVNGTLTFGTTGGATLIRDPDGGSGFSAADVVLNGTTTVDFVSLPDTFTPFALFDYTGTIDDGGDGVSNNFVMANAGSYRLPVFSDNAMTIEVSLSGKTLTFVGTTPDWDINSSVNWTDGINPERFYNGDAVIFDDTVSGGFAGVVNITGTPVPSAITVNNSTGDYEIVGEFSGDAALTKSGTGVLTLTPPDEDMPYTGLITINGGRVELGTDDGALRNASVRVNAGGTFAYLAGNADNDTETDFELAGGTLEFNESMAIWPAGNPITLVTGTTSTVTVNAGTVNTALSTIVGDGSLIKSGAGTLQFQSAEPVTYTGSTTVEEGLLQVDGDVATQSDDWTVEGGTLRLGNDSGAPIANLPPASTVVMTDGTFDYSGNVETVAGLTMDSTTGTPTLFVNPASSDLTVDVLTLTGTDNLVRFSTLTGTGPFPVITYNSTLTGTAGVNLRLDNDFLRPGSWADNAGTLEVTLLPLATEWTGATSAFWEVGGLDNNWTTAPGFYFNFDTVTFGDTGAGAITIDDLENDPILPGGIVFNNTAGNDYTFTGQSIGGAGSLTKNGDGIVELNNTQNTFTGGVAVNDGTLALGTGGGTGAVRGVVTVTGDGSPSSSVLRLDVNNAMGYTGGQKVNELNLFDGAFVDNLGAQDNGWNYVLNMRGSAMLSSAPDGRFSFGGPGGGTGSEINVLASATTSEIGGAITIRENNPGNQLPIDVEDGAAATDFLLSANVNENRGFVKTGAGRMELTGRKTGTGPIRVSGGTLAAIGTGSLSFDGYDGASVITVDSGAVLELDDWQYYEGNATQTSLGGLRNNANAIVIDNGTIRMNGVGDCAYDRGFTINAGGATLEANGANRWVLEVGTALVLNGNPNLLLTGSGTGQIDKAYFGAGGITKTGSGTWFLNGANTYTGPTVVSDGALGGTGSVTSDVTVAAGASLEPGASVGSFDITGNLDISALAGGAGTLDFELDAIGASDQITVTGTTTIGSGLLGFSDFVFTDLGGLENGTYTLISSGSLSGSLDGGNLSGPIGGATATLQVTGSDIELVVTGALSPFEDWIENTVFANPGVLASPADKLPGADPDGDGIDNIGEYGFDGDPTDGANNGKVFLVIADGDDNPDTDPDLILTVAVRSTVVFTGGAPATGSADGVDYSIEGSLDLSSFTETVNVESVAIPPAGAPTPNAGWEYRSFSLDGSSGLPDKGFLRARAEETP</sequence>
<dbReference type="InterPro" id="IPR011050">
    <property type="entry name" value="Pectin_lyase_fold/virulence"/>
</dbReference>
<keyword evidence="5" id="KW-1185">Reference proteome</keyword>
<proteinExistence type="predicted"/>
<dbReference type="InterPro" id="IPR013425">
    <property type="entry name" value="Autotrns_rpt"/>
</dbReference>
<reference evidence="4 5" key="1">
    <citation type="submission" date="2021-06" db="EMBL/GenBank/DDBJ databases">
        <title>Complete genome of Haloferula helveola possessing various polysaccharide degrading enzymes.</title>
        <authorList>
            <person name="Takami H."/>
            <person name="Huang C."/>
            <person name="Hamasaki K."/>
        </authorList>
    </citation>
    <scope>NUCLEOTIDE SEQUENCE [LARGE SCALE GENOMIC DNA]</scope>
    <source>
        <strain evidence="4 5">CN-1</strain>
    </source>
</reference>
<dbReference type="EMBL" id="AP024702">
    <property type="protein sequence ID" value="BCX48157.1"/>
    <property type="molecule type" value="Genomic_DNA"/>
</dbReference>
<gene>
    <name evidence="4" type="ORF">HAHE_20650</name>
</gene>
<evidence type="ECO:0000256" key="1">
    <source>
        <dbReference type="ARBA" id="ARBA00022729"/>
    </source>
</evidence>
<dbReference type="NCBIfam" id="TIGR02601">
    <property type="entry name" value="autotrns_rpt"/>
    <property type="match status" value="6"/>
</dbReference>
<accession>A0ABN6H6A1</accession>
<evidence type="ECO:0000313" key="5">
    <source>
        <dbReference type="Proteomes" id="UP001374893"/>
    </source>
</evidence>
<dbReference type="SUPFAM" id="SSF51126">
    <property type="entry name" value="Pectin lyase-like"/>
    <property type="match status" value="1"/>
</dbReference>
<evidence type="ECO:0000256" key="3">
    <source>
        <dbReference type="SAM" id="SignalP"/>
    </source>
</evidence>
<feature type="compositionally biased region" description="Basic and acidic residues" evidence="2">
    <location>
        <begin position="2002"/>
        <end position="2012"/>
    </location>
</feature>
<name>A0ABN6H6A1_9BACT</name>
<feature type="region of interest" description="Disordered" evidence="2">
    <location>
        <begin position="1990"/>
        <end position="2012"/>
    </location>
</feature>
<evidence type="ECO:0000256" key="2">
    <source>
        <dbReference type="SAM" id="MobiDB-lite"/>
    </source>
</evidence>
<feature type="chain" id="PRO_5047120149" evidence="3">
    <location>
        <begin position="22"/>
        <end position="2012"/>
    </location>
</feature>
<evidence type="ECO:0000313" key="4">
    <source>
        <dbReference type="EMBL" id="BCX48157.1"/>
    </source>
</evidence>
<dbReference type="Proteomes" id="UP001374893">
    <property type="component" value="Chromosome"/>
</dbReference>